<dbReference type="InterPro" id="IPR025050">
    <property type="entry name" value="TraL_transposon"/>
</dbReference>
<keyword evidence="1" id="KW-1133">Transmembrane helix</keyword>
<organism evidence="2 3">
    <name type="scientific">Bacteroides oleiciplenus YIT 12058</name>
    <dbReference type="NCBI Taxonomy" id="742727"/>
    <lineage>
        <taxon>Bacteria</taxon>
        <taxon>Pseudomonadati</taxon>
        <taxon>Bacteroidota</taxon>
        <taxon>Bacteroidia</taxon>
        <taxon>Bacteroidales</taxon>
        <taxon>Bacteroidaceae</taxon>
        <taxon>Bacteroides</taxon>
    </lineage>
</organism>
<dbReference type="EMBL" id="ADLF01000018">
    <property type="protein sequence ID" value="EKU88758.1"/>
    <property type="molecule type" value="Genomic_DNA"/>
</dbReference>
<dbReference type="Pfam" id="PF13150">
    <property type="entry name" value="TraL_transposon"/>
    <property type="match status" value="1"/>
</dbReference>
<dbReference type="STRING" id="742727.HMPREF9447_04076"/>
<proteinExistence type="predicted"/>
<evidence type="ECO:0008006" key="4">
    <source>
        <dbReference type="Google" id="ProtNLM"/>
    </source>
</evidence>
<dbReference type="Proteomes" id="UP000009872">
    <property type="component" value="Unassembled WGS sequence"/>
</dbReference>
<dbReference type="AlphaFoldDB" id="K9DW98"/>
<sequence>MINKLSDKADEWLRRICGRLTPGKRLAVILTMLLTFSFLSIYMTVSSIYNMGRRDAEKEMIEIEHIRDINLRRERKDSINNLLKQYDYGTEQKSDLLPEGGKA</sequence>
<keyword evidence="3" id="KW-1185">Reference proteome</keyword>
<evidence type="ECO:0000256" key="1">
    <source>
        <dbReference type="SAM" id="Phobius"/>
    </source>
</evidence>
<comment type="caution">
    <text evidence="2">The sequence shown here is derived from an EMBL/GenBank/DDBJ whole genome shotgun (WGS) entry which is preliminary data.</text>
</comment>
<reference evidence="2 3" key="1">
    <citation type="submission" date="2012-09" db="EMBL/GenBank/DDBJ databases">
        <title>The Genome Sequence of Bacteroides oleiciplenus YIT 12058.</title>
        <authorList>
            <consortium name="The Broad Institute Genome Sequencing Platform"/>
            <person name="Earl A."/>
            <person name="Ward D."/>
            <person name="Feldgarden M."/>
            <person name="Gevers D."/>
            <person name="Morotomi M."/>
            <person name="Walker B."/>
            <person name="Young S.K."/>
            <person name="Zeng Q."/>
            <person name="Gargeya S."/>
            <person name="Fitzgerald M."/>
            <person name="Haas B."/>
            <person name="Abouelleil A."/>
            <person name="Alvarado L."/>
            <person name="Arachchi H.M."/>
            <person name="Berlin A.M."/>
            <person name="Chapman S.B."/>
            <person name="Goldberg J."/>
            <person name="Griggs A."/>
            <person name="Gujja S."/>
            <person name="Hansen M."/>
            <person name="Howarth C."/>
            <person name="Imamovic A."/>
            <person name="Larimer J."/>
            <person name="McCowen C."/>
            <person name="Montmayeur A."/>
            <person name="Murphy C."/>
            <person name="Neiman D."/>
            <person name="Pearson M."/>
            <person name="Priest M."/>
            <person name="Roberts A."/>
            <person name="Saif S."/>
            <person name="Shea T."/>
            <person name="Sisk P."/>
            <person name="Sykes S."/>
            <person name="Wortman J."/>
            <person name="Nusbaum C."/>
            <person name="Birren B."/>
        </authorList>
    </citation>
    <scope>NUCLEOTIDE SEQUENCE [LARGE SCALE GENOMIC DNA]</scope>
    <source>
        <strain evidence="2 3">YIT 12058</strain>
    </source>
</reference>
<protein>
    <recommendedName>
        <fullName evidence="4">DUF3989 domain-containing protein</fullName>
    </recommendedName>
</protein>
<accession>K9DW98</accession>
<dbReference type="eggNOG" id="ENOG5033VK3">
    <property type="taxonomic scope" value="Bacteria"/>
</dbReference>
<keyword evidence="1" id="KW-0812">Transmembrane</keyword>
<evidence type="ECO:0000313" key="2">
    <source>
        <dbReference type="EMBL" id="EKU88758.1"/>
    </source>
</evidence>
<feature type="transmembrane region" description="Helical" evidence="1">
    <location>
        <begin position="26"/>
        <end position="45"/>
    </location>
</feature>
<keyword evidence="1" id="KW-0472">Membrane</keyword>
<name>K9DW98_9BACE</name>
<dbReference type="RefSeq" id="WP_009131596.1">
    <property type="nucleotide sequence ID" value="NZ_JH992944.1"/>
</dbReference>
<gene>
    <name evidence="2" type="ORF">HMPREF9447_04076</name>
</gene>
<dbReference type="PATRIC" id="fig|742727.4.peg.4163"/>
<dbReference type="HOGENOM" id="CLU_173883_0_0_10"/>
<evidence type="ECO:0000313" key="3">
    <source>
        <dbReference type="Proteomes" id="UP000009872"/>
    </source>
</evidence>